<keyword evidence="9" id="KW-1185">Reference proteome</keyword>
<sequence>MHPAAPLLLPHFSSEDSTVAGFHVPRETILVVNAWGIHRDALVWEEPEVFNPERFMGGGWKNGCKFIPFGSGRRRCPGENLALRVLDLAVASLLQCFEWEKVDFLKTAESEGNGGFTVSAMTHPLRVKCFPLPVVTNLFS</sequence>
<dbReference type="SUPFAM" id="SSF48264">
    <property type="entry name" value="Cytochrome P450"/>
    <property type="match status" value="1"/>
</dbReference>
<dbReference type="PANTHER" id="PTHR47947">
    <property type="entry name" value="CYTOCHROME P450 82C3-RELATED"/>
    <property type="match status" value="1"/>
</dbReference>
<name>A0A9P0VN13_CUSEU</name>
<accession>A0A9P0VN13</accession>
<dbReference type="AlphaFoldDB" id="A0A9P0VN13"/>
<comment type="cofactor">
    <cofactor evidence="6">
        <name>heme</name>
        <dbReference type="ChEBI" id="CHEBI:30413"/>
    </cofactor>
</comment>
<dbReference type="PANTHER" id="PTHR47947:SF24">
    <property type="entry name" value="ISOFLAVONE 2'-HYDROXYLASE-LIKE"/>
    <property type="match status" value="1"/>
</dbReference>
<proteinExistence type="inferred from homology"/>
<dbReference type="Pfam" id="PF00067">
    <property type="entry name" value="p450"/>
    <property type="match status" value="1"/>
</dbReference>
<dbReference type="InterPro" id="IPR001128">
    <property type="entry name" value="Cyt_P450"/>
</dbReference>
<evidence type="ECO:0000313" key="9">
    <source>
        <dbReference type="Proteomes" id="UP001152484"/>
    </source>
</evidence>
<keyword evidence="5 7" id="KW-0503">Monooxygenase</keyword>
<dbReference type="OrthoDB" id="1055148at2759"/>
<dbReference type="GO" id="GO:0020037">
    <property type="term" value="F:heme binding"/>
    <property type="evidence" value="ECO:0007669"/>
    <property type="project" value="InterPro"/>
</dbReference>
<evidence type="ECO:0000256" key="4">
    <source>
        <dbReference type="ARBA" id="ARBA00023004"/>
    </source>
</evidence>
<dbReference type="InterPro" id="IPR002401">
    <property type="entry name" value="Cyt_P450_E_grp-I"/>
</dbReference>
<dbReference type="GO" id="GO:0016705">
    <property type="term" value="F:oxidoreductase activity, acting on paired donors, with incorporation or reduction of molecular oxygen"/>
    <property type="evidence" value="ECO:0007669"/>
    <property type="project" value="InterPro"/>
</dbReference>
<dbReference type="Proteomes" id="UP001152484">
    <property type="component" value="Unassembled WGS sequence"/>
</dbReference>
<dbReference type="PRINTS" id="PR00463">
    <property type="entry name" value="EP450I"/>
</dbReference>
<dbReference type="GO" id="GO:0005506">
    <property type="term" value="F:iron ion binding"/>
    <property type="evidence" value="ECO:0007669"/>
    <property type="project" value="InterPro"/>
</dbReference>
<dbReference type="InterPro" id="IPR036396">
    <property type="entry name" value="Cyt_P450_sf"/>
</dbReference>
<gene>
    <name evidence="8" type="ORF">CEURO_LOCUS427</name>
</gene>
<feature type="binding site" description="axial binding residue" evidence="6">
    <location>
        <position position="76"/>
    </location>
    <ligand>
        <name>heme</name>
        <dbReference type="ChEBI" id="CHEBI:30413"/>
    </ligand>
    <ligandPart>
        <name>Fe</name>
        <dbReference type="ChEBI" id="CHEBI:18248"/>
    </ligandPart>
</feature>
<dbReference type="EMBL" id="CAMAPE010000002">
    <property type="protein sequence ID" value="CAH9052959.1"/>
    <property type="molecule type" value="Genomic_DNA"/>
</dbReference>
<evidence type="ECO:0000256" key="6">
    <source>
        <dbReference type="PIRSR" id="PIRSR602401-1"/>
    </source>
</evidence>
<comment type="similarity">
    <text evidence="7">Belongs to the cytochrome P450 family.</text>
</comment>
<comment type="caution">
    <text evidence="8">The sequence shown here is derived from an EMBL/GenBank/DDBJ whole genome shotgun (WGS) entry which is preliminary data.</text>
</comment>
<evidence type="ECO:0000256" key="3">
    <source>
        <dbReference type="ARBA" id="ARBA00023002"/>
    </source>
</evidence>
<keyword evidence="3 7" id="KW-0560">Oxidoreductase</keyword>
<dbReference type="InterPro" id="IPR017972">
    <property type="entry name" value="Cyt_P450_CS"/>
</dbReference>
<keyword evidence="1 6" id="KW-0349">Heme</keyword>
<evidence type="ECO:0000256" key="5">
    <source>
        <dbReference type="ARBA" id="ARBA00023033"/>
    </source>
</evidence>
<reference evidence="8" key="1">
    <citation type="submission" date="2022-07" db="EMBL/GenBank/DDBJ databases">
        <authorList>
            <person name="Macas J."/>
            <person name="Novak P."/>
            <person name="Neumann P."/>
        </authorList>
    </citation>
    <scope>NUCLEOTIDE SEQUENCE</scope>
</reference>
<dbReference type="InterPro" id="IPR050651">
    <property type="entry name" value="Plant_Cytochrome_P450_Monoox"/>
</dbReference>
<evidence type="ECO:0000256" key="7">
    <source>
        <dbReference type="RuleBase" id="RU000461"/>
    </source>
</evidence>
<organism evidence="8 9">
    <name type="scientific">Cuscuta europaea</name>
    <name type="common">European dodder</name>
    <dbReference type="NCBI Taxonomy" id="41803"/>
    <lineage>
        <taxon>Eukaryota</taxon>
        <taxon>Viridiplantae</taxon>
        <taxon>Streptophyta</taxon>
        <taxon>Embryophyta</taxon>
        <taxon>Tracheophyta</taxon>
        <taxon>Spermatophyta</taxon>
        <taxon>Magnoliopsida</taxon>
        <taxon>eudicotyledons</taxon>
        <taxon>Gunneridae</taxon>
        <taxon>Pentapetalae</taxon>
        <taxon>asterids</taxon>
        <taxon>lamiids</taxon>
        <taxon>Solanales</taxon>
        <taxon>Convolvulaceae</taxon>
        <taxon>Cuscuteae</taxon>
        <taxon>Cuscuta</taxon>
        <taxon>Cuscuta subgen. Cuscuta</taxon>
    </lineage>
</organism>
<protein>
    <submittedName>
        <fullName evidence="8">Uncharacterized protein</fullName>
    </submittedName>
</protein>
<evidence type="ECO:0000256" key="1">
    <source>
        <dbReference type="ARBA" id="ARBA00022617"/>
    </source>
</evidence>
<dbReference type="GO" id="GO:0004497">
    <property type="term" value="F:monooxygenase activity"/>
    <property type="evidence" value="ECO:0007669"/>
    <property type="project" value="UniProtKB-KW"/>
</dbReference>
<evidence type="ECO:0000313" key="8">
    <source>
        <dbReference type="EMBL" id="CAH9052959.1"/>
    </source>
</evidence>
<dbReference type="PROSITE" id="PS00086">
    <property type="entry name" value="CYTOCHROME_P450"/>
    <property type="match status" value="1"/>
</dbReference>
<dbReference type="Gene3D" id="1.10.630.10">
    <property type="entry name" value="Cytochrome P450"/>
    <property type="match status" value="1"/>
</dbReference>
<keyword evidence="4 6" id="KW-0408">Iron</keyword>
<evidence type="ECO:0000256" key="2">
    <source>
        <dbReference type="ARBA" id="ARBA00022723"/>
    </source>
</evidence>
<keyword evidence="2 6" id="KW-0479">Metal-binding</keyword>